<dbReference type="RefSeq" id="WP_108435536.1">
    <property type="nucleotide sequence ID" value="NZ_CP028918.1"/>
</dbReference>
<protein>
    <recommendedName>
        <fullName evidence="3">SatD family (SatD)</fullName>
    </recommendedName>
</protein>
<dbReference type="OrthoDB" id="7210707at2"/>
<evidence type="ECO:0000313" key="2">
    <source>
        <dbReference type="Proteomes" id="UP000244496"/>
    </source>
</evidence>
<reference evidence="1 2" key="1">
    <citation type="submission" date="2018-04" db="EMBL/GenBank/DDBJ databases">
        <title>Genome sequencing of Gemmobacter.</title>
        <authorList>
            <person name="Yi H."/>
            <person name="Baek M.-G."/>
        </authorList>
    </citation>
    <scope>NUCLEOTIDE SEQUENCE [LARGE SCALE GENOMIC DNA]</scope>
    <source>
        <strain evidence="1 2">HYN0069</strain>
    </source>
</reference>
<dbReference type="AlphaFoldDB" id="A0A2S0ULN3"/>
<evidence type="ECO:0000313" key="1">
    <source>
        <dbReference type="EMBL" id="AWB48717.1"/>
    </source>
</evidence>
<keyword evidence="2" id="KW-1185">Reference proteome</keyword>
<name>A0A2S0ULN3_9RHOB</name>
<gene>
    <name evidence="1" type="ORF">HYN69_09525</name>
</gene>
<accession>A0A2S0ULN3</accession>
<dbReference type="Proteomes" id="UP000244496">
    <property type="component" value="Chromosome"/>
</dbReference>
<proteinExistence type="predicted"/>
<dbReference type="KEGG" id="geh:HYN69_09525"/>
<sequence>MTHSAILTGDLIGSTARPEGVAPAMALLGSVAAEAGRWTGTASKFTRFRGDGWQFLVPAGQALRAALLVAARLRGAGALATRIAIGIGPLQTDGTRDLSDAAGEAFTASGRALDHMARGQVWALAGAAPAWAVALVALAEWHSSRWTREQAEAMGVMLAEPELTHLAAAARLGITRQAWQARLSGAGFAAWHPALRAFESGF</sequence>
<dbReference type="EMBL" id="CP028918">
    <property type="protein sequence ID" value="AWB48717.1"/>
    <property type="molecule type" value="Genomic_DNA"/>
</dbReference>
<evidence type="ECO:0008006" key="3">
    <source>
        <dbReference type="Google" id="ProtNLM"/>
    </source>
</evidence>
<organism evidence="1 2">
    <name type="scientific">Paragemmobacter aquarius</name>
    <dbReference type="NCBI Taxonomy" id="2169400"/>
    <lineage>
        <taxon>Bacteria</taxon>
        <taxon>Pseudomonadati</taxon>
        <taxon>Pseudomonadota</taxon>
        <taxon>Alphaproteobacteria</taxon>
        <taxon>Rhodobacterales</taxon>
        <taxon>Paracoccaceae</taxon>
        <taxon>Paragemmobacter</taxon>
    </lineage>
</organism>